<feature type="transmembrane region" description="Helical" evidence="4">
    <location>
        <begin position="79"/>
        <end position="97"/>
    </location>
</feature>
<dbReference type="GO" id="GO:0016020">
    <property type="term" value="C:membrane"/>
    <property type="evidence" value="ECO:0007669"/>
    <property type="project" value="UniProtKB-SubCell"/>
</dbReference>
<dbReference type="RefSeq" id="XP_033534355.1">
    <property type="nucleotide sequence ID" value="XM_033682356.1"/>
</dbReference>
<feature type="transmembrane region" description="Helical" evidence="4">
    <location>
        <begin position="247"/>
        <end position="268"/>
    </location>
</feature>
<dbReference type="PANTHER" id="PTHR11360:SF234">
    <property type="entry name" value="MFS-TYPE TRANSPORTER DBAD-RELATED"/>
    <property type="match status" value="1"/>
</dbReference>
<feature type="transmembrane region" description="Helical" evidence="4">
    <location>
        <begin position="353"/>
        <end position="374"/>
    </location>
</feature>
<sequence>MGCANPLLMQEVLKEQLKVCPNETFNLVLFLLTHFLVSFNANCPEDELFDLERNVEVARHEEELQKFLSSTEWPKQWKAWGSLFGCFFLMFNSWGLVNAYGTFSSHYMQHLMPNRNLLQLSTIGSTESFLILIFSGIVGRVVDAGMARQLTIIGSIFVTMGMLSLAFCAGDGKFGQGNFTSIWVCQGLLQGLGMSCFFVSSSQIGSSWFPSVRKSFVVGVVASGASIAGFVYPILTKFLLGPLGWRNTILCVWAVVLVTCIVSCIFCVPNPLHMKRRPEKWQTWRAFVDLDAFHHRGFNCLTAATCFMFFGFYVVFFNLEEWAALHGFGYKDHVIGLDGQDEPVRHPKALRTFYLLSIMNGSSAVGRIGSAYLGDKIPTPLIHMTATGICSLLCLVGWIQVDSVESTIAFVVLFGVFSGSVIGLPPASMGWILGKHAEGQRRLGHWVGLMYTCSAIPAFVGPMIAGVLVSYLRIFLPIQLWAGICLGVSTVFMLAAWHYGRQHHETYPDTPVVPKGTTSTSTSATASCAPSVWADDEEKEQKPSDGTGASQVRTNTGRLR</sequence>
<evidence type="ECO:0000313" key="7">
    <source>
        <dbReference type="RefSeq" id="XP_033534355.1"/>
    </source>
</evidence>
<evidence type="ECO:0000313" key="5">
    <source>
        <dbReference type="EMBL" id="KAF1812724.1"/>
    </source>
</evidence>
<protein>
    <submittedName>
        <fullName evidence="5 7">MFS general substrate transporter</fullName>
    </submittedName>
</protein>
<dbReference type="InterPro" id="IPR011701">
    <property type="entry name" value="MFS"/>
</dbReference>
<evidence type="ECO:0000256" key="3">
    <source>
        <dbReference type="SAM" id="MobiDB-lite"/>
    </source>
</evidence>
<comment type="subcellular location">
    <subcellularLocation>
        <location evidence="1">Membrane</location>
        <topology evidence="1">Multi-pass membrane protein</topology>
    </subcellularLocation>
</comment>
<gene>
    <name evidence="5 7" type="ORF">P152DRAFT_504259</name>
</gene>
<keyword evidence="4" id="KW-1133">Transmembrane helix</keyword>
<feature type="transmembrane region" description="Helical" evidence="4">
    <location>
        <begin position="181"/>
        <end position="204"/>
    </location>
</feature>
<dbReference type="Proteomes" id="UP000504638">
    <property type="component" value="Unplaced"/>
</dbReference>
<dbReference type="EMBL" id="ML975157">
    <property type="protein sequence ID" value="KAF1812724.1"/>
    <property type="molecule type" value="Genomic_DNA"/>
</dbReference>
<dbReference type="GeneID" id="54422926"/>
<reference evidence="7" key="3">
    <citation type="submission" date="2025-04" db="UniProtKB">
        <authorList>
            <consortium name="RefSeq"/>
        </authorList>
    </citation>
    <scope>IDENTIFICATION</scope>
    <source>
        <strain evidence="7">CBS 781.70</strain>
    </source>
</reference>
<keyword evidence="4" id="KW-0812">Transmembrane</keyword>
<keyword evidence="4" id="KW-0472">Membrane</keyword>
<dbReference type="AlphaFoldDB" id="A0A6G1G3S5"/>
<feature type="compositionally biased region" description="Polar residues" evidence="3">
    <location>
        <begin position="547"/>
        <end position="560"/>
    </location>
</feature>
<reference evidence="7" key="2">
    <citation type="submission" date="2020-04" db="EMBL/GenBank/DDBJ databases">
        <authorList>
            <consortium name="NCBI Genome Project"/>
        </authorList>
    </citation>
    <scope>NUCLEOTIDE SEQUENCE</scope>
    <source>
        <strain evidence="7">CBS 781.70</strain>
    </source>
</reference>
<feature type="transmembrane region" description="Helical" evidence="4">
    <location>
        <begin position="478"/>
        <end position="497"/>
    </location>
</feature>
<dbReference type="OrthoDB" id="6509908at2759"/>
<feature type="transmembrane region" description="Helical" evidence="4">
    <location>
        <begin position="216"/>
        <end position="235"/>
    </location>
</feature>
<dbReference type="Pfam" id="PF07690">
    <property type="entry name" value="MFS_1"/>
    <property type="match status" value="1"/>
</dbReference>
<dbReference type="InterPro" id="IPR050327">
    <property type="entry name" value="Proton-linked_MCT"/>
</dbReference>
<dbReference type="PANTHER" id="PTHR11360">
    <property type="entry name" value="MONOCARBOXYLATE TRANSPORTER"/>
    <property type="match status" value="1"/>
</dbReference>
<proteinExistence type="inferred from homology"/>
<feature type="transmembrane region" description="Helical" evidence="4">
    <location>
        <begin position="407"/>
        <end position="434"/>
    </location>
</feature>
<dbReference type="InterPro" id="IPR036259">
    <property type="entry name" value="MFS_trans_sf"/>
</dbReference>
<dbReference type="GO" id="GO:0022857">
    <property type="term" value="F:transmembrane transporter activity"/>
    <property type="evidence" value="ECO:0007669"/>
    <property type="project" value="InterPro"/>
</dbReference>
<feature type="transmembrane region" description="Helical" evidence="4">
    <location>
        <begin position="300"/>
        <end position="319"/>
    </location>
</feature>
<feature type="compositionally biased region" description="Low complexity" evidence="3">
    <location>
        <begin position="517"/>
        <end position="531"/>
    </location>
</feature>
<evidence type="ECO:0000256" key="2">
    <source>
        <dbReference type="ARBA" id="ARBA00006727"/>
    </source>
</evidence>
<organism evidence="5">
    <name type="scientific">Eremomyces bilateralis CBS 781.70</name>
    <dbReference type="NCBI Taxonomy" id="1392243"/>
    <lineage>
        <taxon>Eukaryota</taxon>
        <taxon>Fungi</taxon>
        <taxon>Dikarya</taxon>
        <taxon>Ascomycota</taxon>
        <taxon>Pezizomycotina</taxon>
        <taxon>Dothideomycetes</taxon>
        <taxon>Dothideomycetes incertae sedis</taxon>
        <taxon>Eremomycetales</taxon>
        <taxon>Eremomycetaceae</taxon>
        <taxon>Eremomyces</taxon>
    </lineage>
</organism>
<feature type="transmembrane region" description="Helical" evidence="4">
    <location>
        <begin position="150"/>
        <end position="169"/>
    </location>
</feature>
<keyword evidence="6" id="KW-1185">Reference proteome</keyword>
<dbReference type="Gene3D" id="1.20.1250.20">
    <property type="entry name" value="MFS general substrate transporter like domains"/>
    <property type="match status" value="1"/>
</dbReference>
<evidence type="ECO:0000256" key="1">
    <source>
        <dbReference type="ARBA" id="ARBA00004141"/>
    </source>
</evidence>
<feature type="transmembrane region" description="Helical" evidence="4">
    <location>
        <begin position="381"/>
        <end position="401"/>
    </location>
</feature>
<evidence type="ECO:0000313" key="6">
    <source>
        <dbReference type="Proteomes" id="UP000504638"/>
    </source>
</evidence>
<reference evidence="5 7" key="1">
    <citation type="submission" date="2020-01" db="EMBL/GenBank/DDBJ databases">
        <authorList>
            <consortium name="DOE Joint Genome Institute"/>
            <person name="Haridas S."/>
            <person name="Albert R."/>
            <person name="Binder M."/>
            <person name="Bloem J."/>
            <person name="Labutti K."/>
            <person name="Salamov A."/>
            <person name="Andreopoulos B."/>
            <person name="Baker S.E."/>
            <person name="Barry K."/>
            <person name="Bills G."/>
            <person name="Bluhm B.H."/>
            <person name="Cannon C."/>
            <person name="Castanera R."/>
            <person name="Culley D.E."/>
            <person name="Daum C."/>
            <person name="Ezra D."/>
            <person name="Gonzalez J.B."/>
            <person name="Henrissat B."/>
            <person name="Kuo A."/>
            <person name="Liang C."/>
            <person name="Lipzen A."/>
            <person name="Lutzoni F."/>
            <person name="Magnuson J."/>
            <person name="Mondo S."/>
            <person name="Nolan M."/>
            <person name="Ohm R."/>
            <person name="Pangilinan J."/>
            <person name="Park H.-J."/>
            <person name="Ramirez L."/>
            <person name="Alfaro M."/>
            <person name="Sun H."/>
            <person name="Tritt A."/>
            <person name="Yoshinaga Y."/>
            <person name="Zwiers L.-H."/>
            <person name="Turgeon B.G."/>
            <person name="Goodwin S.B."/>
            <person name="Spatafora J.W."/>
            <person name="Crous P.W."/>
            <person name="Grigoriev I.V."/>
        </authorList>
    </citation>
    <scope>NUCLEOTIDE SEQUENCE</scope>
    <source>
        <strain evidence="5 7">CBS 781.70</strain>
    </source>
</reference>
<accession>A0A6G1G3S5</accession>
<name>A0A6G1G3S5_9PEZI</name>
<feature type="transmembrane region" description="Helical" evidence="4">
    <location>
        <begin position="117"/>
        <end position="138"/>
    </location>
</feature>
<dbReference type="SUPFAM" id="SSF103473">
    <property type="entry name" value="MFS general substrate transporter"/>
    <property type="match status" value="1"/>
</dbReference>
<comment type="similarity">
    <text evidence="2">Belongs to the major facilitator superfamily. Monocarboxylate porter (TC 2.A.1.13) family.</text>
</comment>
<feature type="transmembrane region" description="Helical" evidence="4">
    <location>
        <begin position="446"/>
        <end position="472"/>
    </location>
</feature>
<evidence type="ECO:0000256" key="4">
    <source>
        <dbReference type="SAM" id="Phobius"/>
    </source>
</evidence>
<feature type="region of interest" description="Disordered" evidence="3">
    <location>
        <begin position="508"/>
        <end position="560"/>
    </location>
</feature>